<dbReference type="PANTHER" id="PTHR34849:SF3">
    <property type="entry name" value="SSR2962 PROTEIN"/>
    <property type="match status" value="1"/>
</dbReference>
<dbReference type="InterPro" id="IPR036388">
    <property type="entry name" value="WH-like_DNA-bd_sf"/>
</dbReference>
<protein>
    <recommendedName>
        <fullName evidence="2">Antitoxin</fullName>
    </recommendedName>
</protein>
<dbReference type="SUPFAM" id="SSF46689">
    <property type="entry name" value="Homeodomain-like"/>
    <property type="match status" value="1"/>
</dbReference>
<dbReference type="InterPro" id="IPR009057">
    <property type="entry name" value="Homeodomain-like_sf"/>
</dbReference>
<evidence type="ECO:0008006" key="2">
    <source>
        <dbReference type="Google" id="ProtNLM"/>
    </source>
</evidence>
<dbReference type="EMBL" id="BARU01042898">
    <property type="protein sequence ID" value="GAH76729.1"/>
    <property type="molecule type" value="Genomic_DNA"/>
</dbReference>
<dbReference type="PANTHER" id="PTHR34849">
    <property type="entry name" value="SSL5025 PROTEIN"/>
    <property type="match status" value="1"/>
</dbReference>
<name>X1JEG5_9ZZZZ</name>
<dbReference type="AlphaFoldDB" id="X1JEG5"/>
<dbReference type="Gene3D" id="1.10.10.10">
    <property type="entry name" value="Winged helix-like DNA-binding domain superfamily/Winged helix DNA-binding domain"/>
    <property type="match status" value="1"/>
</dbReference>
<dbReference type="Pfam" id="PF04255">
    <property type="entry name" value="DUF433"/>
    <property type="match status" value="1"/>
</dbReference>
<sequence>MSDIIESNPKILGGKPIIKGTRIPVALIYELIGLNYSINQILEEYPHLNKEIILTLLEIGKEANENLSNINIDDIISKEV</sequence>
<accession>X1JEG5</accession>
<reference evidence="1" key="1">
    <citation type="journal article" date="2014" name="Front. Microbiol.">
        <title>High frequency of phylogenetically diverse reductive dehalogenase-homologous genes in deep subseafloor sedimentary metagenomes.</title>
        <authorList>
            <person name="Kawai M."/>
            <person name="Futagami T."/>
            <person name="Toyoda A."/>
            <person name="Takaki Y."/>
            <person name="Nishi S."/>
            <person name="Hori S."/>
            <person name="Arai W."/>
            <person name="Tsubouchi T."/>
            <person name="Morono Y."/>
            <person name="Uchiyama I."/>
            <person name="Ito T."/>
            <person name="Fujiyama A."/>
            <person name="Inagaki F."/>
            <person name="Takami H."/>
        </authorList>
    </citation>
    <scope>NUCLEOTIDE SEQUENCE</scope>
    <source>
        <strain evidence="1">Expedition CK06-06</strain>
    </source>
</reference>
<comment type="caution">
    <text evidence="1">The sequence shown here is derived from an EMBL/GenBank/DDBJ whole genome shotgun (WGS) entry which is preliminary data.</text>
</comment>
<dbReference type="InterPro" id="IPR007367">
    <property type="entry name" value="DUF433"/>
</dbReference>
<evidence type="ECO:0000313" key="1">
    <source>
        <dbReference type="EMBL" id="GAH76729.1"/>
    </source>
</evidence>
<gene>
    <name evidence="1" type="ORF">S03H2_65803</name>
</gene>
<organism evidence="1">
    <name type="scientific">marine sediment metagenome</name>
    <dbReference type="NCBI Taxonomy" id="412755"/>
    <lineage>
        <taxon>unclassified sequences</taxon>
        <taxon>metagenomes</taxon>
        <taxon>ecological metagenomes</taxon>
    </lineage>
</organism>
<proteinExistence type="predicted"/>